<gene>
    <name evidence="5" type="ORF">CDL15_Pgr018303</name>
</gene>
<dbReference type="GO" id="GO:0009451">
    <property type="term" value="P:RNA modification"/>
    <property type="evidence" value="ECO:0007669"/>
    <property type="project" value="InterPro"/>
</dbReference>
<name>A0A218WIS2_PUNGR</name>
<organism evidence="5 6">
    <name type="scientific">Punica granatum</name>
    <name type="common">Pomegranate</name>
    <dbReference type="NCBI Taxonomy" id="22663"/>
    <lineage>
        <taxon>Eukaryota</taxon>
        <taxon>Viridiplantae</taxon>
        <taxon>Streptophyta</taxon>
        <taxon>Embryophyta</taxon>
        <taxon>Tracheophyta</taxon>
        <taxon>Spermatophyta</taxon>
        <taxon>Magnoliopsida</taxon>
        <taxon>eudicotyledons</taxon>
        <taxon>Gunneridae</taxon>
        <taxon>Pentapetalae</taxon>
        <taxon>rosids</taxon>
        <taxon>malvids</taxon>
        <taxon>Myrtales</taxon>
        <taxon>Lythraceae</taxon>
        <taxon>Punica</taxon>
    </lineage>
</organism>
<evidence type="ECO:0000256" key="3">
    <source>
        <dbReference type="PROSITE-ProRule" id="PRU00708"/>
    </source>
</evidence>
<evidence type="ECO:0000256" key="2">
    <source>
        <dbReference type="ARBA" id="ARBA00022737"/>
    </source>
</evidence>
<evidence type="ECO:0000313" key="6">
    <source>
        <dbReference type="Proteomes" id="UP000197138"/>
    </source>
</evidence>
<dbReference type="NCBIfam" id="TIGR00756">
    <property type="entry name" value="PPR"/>
    <property type="match status" value="5"/>
</dbReference>
<feature type="repeat" description="PPR" evidence="3">
    <location>
        <begin position="327"/>
        <end position="357"/>
    </location>
</feature>
<dbReference type="FunFam" id="1.25.40.10:FF:001050">
    <property type="entry name" value="Pentatricopeptide repeat-containing protein At2g33760"/>
    <property type="match status" value="1"/>
</dbReference>
<feature type="repeat" description="PPR" evidence="3">
    <location>
        <begin position="358"/>
        <end position="392"/>
    </location>
</feature>
<dbReference type="InterPro" id="IPR002885">
    <property type="entry name" value="PPR_rpt"/>
</dbReference>
<dbReference type="EMBL" id="MTKT01004293">
    <property type="protein sequence ID" value="OWM72418.1"/>
    <property type="molecule type" value="Genomic_DNA"/>
</dbReference>
<accession>A0A218WIS2</accession>
<dbReference type="PANTHER" id="PTHR47926:SF436">
    <property type="entry name" value="PENTATRICOPEPTIDE REPEAT-CONTAINING PROTEIN ELI1, CHLOROPLASTIC-LIKE ISOFORM X2"/>
    <property type="match status" value="1"/>
</dbReference>
<reference evidence="6" key="1">
    <citation type="journal article" date="2017" name="Plant J.">
        <title>The pomegranate (Punica granatum L.) genome and the genomics of punicalagin biosynthesis.</title>
        <authorList>
            <person name="Qin G."/>
            <person name="Xu C."/>
            <person name="Ming R."/>
            <person name="Tang H."/>
            <person name="Guyot R."/>
            <person name="Kramer E.M."/>
            <person name="Hu Y."/>
            <person name="Yi X."/>
            <person name="Qi Y."/>
            <person name="Xu X."/>
            <person name="Gao Z."/>
            <person name="Pan H."/>
            <person name="Jian J."/>
            <person name="Tian Y."/>
            <person name="Yue Z."/>
            <person name="Xu Y."/>
        </authorList>
    </citation>
    <scope>NUCLEOTIDE SEQUENCE [LARGE SCALE GENOMIC DNA]</scope>
    <source>
        <strain evidence="6">cv. Dabenzi</strain>
    </source>
</reference>
<dbReference type="FunFam" id="1.25.40.10:FF:001087">
    <property type="entry name" value="Pentatricopeptide repeat-containing protein, mitochondrial"/>
    <property type="match status" value="1"/>
</dbReference>
<sequence>MSTTAATTSNLPHHLPLHLSSTDKQKAALDLLNSKLCSSSLDHLEQAHALILKMGQFQDHYVAGTLVKCYSNPLFRNLELALKVFNCVHKPNVFVWNNVIKGCLENDDPLEALSLYCDMLDSDTRPNKFTFPTVLKACSPMDCEEGGGLQVHAQIVKSGFHRDLHVNSAGIQMYASFGRVGDARRMLDQSRESYDVVCWNAMIDGYLRCGHVEAARELFETMPDKNVGSWNTMVSGLSRLGMIEEARRTFDLMQERDEISWSGMIDGYIRGGCYREALEVFNEMQRENFRPRKFVLSSVLAACANLGALDQGRWVHDYVKRNLIRLDAVLGTALVDMYAKCGRIDMAWKVFEETRDKEVSTWNAMIGGVAIHGRAEDAIELLVEMQREKLEPNGITFVGVLTACAHSGLVDEGLKILSSMERVYGVKPGVEHYGCIVDLLGRSGRLEEAEEVIRSMPMEPNKAVLGALLAACRIHGNVEFGERLGKVLLELDQGNGGRYALLSNIYAKAGKRDQVMEVRKLMKERGVKTDTGCSVLELGGEVHEFKMGDCSHPQSKEIYLFLETMIERLKTEGYVPDTSQVLFDIAEEQKEREIRYHSEKLAIAFGLINTEAKSTIRVVKNLRVCEDCHTAAKLISRVYDREIIVRDRVRYHHLKDGNCSCKDFW</sequence>
<dbReference type="GO" id="GO:0008270">
    <property type="term" value="F:zinc ion binding"/>
    <property type="evidence" value="ECO:0007669"/>
    <property type="project" value="InterPro"/>
</dbReference>
<feature type="repeat" description="PPR" evidence="3">
    <location>
        <begin position="92"/>
        <end position="126"/>
    </location>
</feature>
<evidence type="ECO:0000256" key="1">
    <source>
        <dbReference type="ARBA" id="ARBA00006643"/>
    </source>
</evidence>
<dbReference type="PROSITE" id="PS51375">
    <property type="entry name" value="PPR"/>
    <property type="match status" value="5"/>
</dbReference>
<dbReference type="Pfam" id="PF14432">
    <property type="entry name" value="DYW_deaminase"/>
    <property type="match status" value="1"/>
</dbReference>
<dbReference type="InterPro" id="IPR046960">
    <property type="entry name" value="PPR_At4g14850-like_plant"/>
</dbReference>
<dbReference type="InterPro" id="IPR046848">
    <property type="entry name" value="E_motif"/>
</dbReference>
<comment type="similarity">
    <text evidence="1">Belongs to the PPR family. PCMP-H subfamily.</text>
</comment>
<dbReference type="Pfam" id="PF13041">
    <property type="entry name" value="PPR_2"/>
    <property type="match status" value="3"/>
</dbReference>
<dbReference type="InterPro" id="IPR032867">
    <property type="entry name" value="DYW_dom"/>
</dbReference>
<evidence type="ECO:0000259" key="4">
    <source>
        <dbReference type="Pfam" id="PF14432"/>
    </source>
</evidence>
<protein>
    <recommendedName>
        <fullName evidence="4">DYW domain-containing protein</fullName>
    </recommendedName>
</protein>
<keyword evidence="2" id="KW-0677">Repeat</keyword>
<dbReference type="GO" id="GO:0003723">
    <property type="term" value="F:RNA binding"/>
    <property type="evidence" value="ECO:0007669"/>
    <property type="project" value="InterPro"/>
</dbReference>
<dbReference type="Gene3D" id="1.25.40.10">
    <property type="entry name" value="Tetratricopeptide repeat domain"/>
    <property type="match status" value="4"/>
</dbReference>
<feature type="domain" description="DYW" evidence="4">
    <location>
        <begin position="573"/>
        <end position="665"/>
    </location>
</feature>
<comment type="caution">
    <text evidence="5">The sequence shown here is derived from an EMBL/GenBank/DDBJ whole genome shotgun (WGS) entry which is preliminary data.</text>
</comment>
<dbReference type="Proteomes" id="UP000197138">
    <property type="component" value="Unassembled WGS sequence"/>
</dbReference>
<dbReference type="InterPro" id="IPR011990">
    <property type="entry name" value="TPR-like_helical_dom_sf"/>
</dbReference>
<proteinExistence type="inferred from homology"/>
<evidence type="ECO:0000313" key="5">
    <source>
        <dbReference type="EMBL" id="OWM72418.1"/>
    </source>
</evidence>
<feature type="repeat" description="PPR" evidence="3">
    <location>
        <begin position="195"/>
        <end position="229"/>
    </location>
</feature>
<dbReference type="Pfam" id="PF20431">
    <property type="entry name" value="E_motif"/>
    <property type="match status" value="1"/>
</dbReference>
<feature type="repeat" description="PPR" evidence="3">
    <location>
        <begin position="257"/>
        <end position="291"/>
    </location>
</feature>
<dbReference type="PANTHER" id="PTHR47926">
    <property type="entry name" value="PENTATRICOPEPTIDE REPEAT-CONTAINING PROTEIN"/>
    <property type="match status" value="1"/>
</dbReference>
<dbReference type="AlphaFoldDB" id="A0A218WIS2"/>
<dbReference type="Pfam" id="PF01535">
    <property type="entry name" value="PPR"/>
    <property type="match status" value="4"/>
</dbReference>